<protein>
    <submittedName>
        <fullName evidence="2">Uncharacterized protein</fullName>
    </submittedName>
</protein>
<evidence type="ECO:0000313" key="2">
    <source>
        <dbReference type="EMBL" id="APA16065.1"/>
    </source>
</evidence>
<dbReference type="Proteomes" id="UP000177798">
    <property type="component" value="Chromosome 16"/>
</dbReference>
<feature type="region of interest" description="Disordered" evidence="1">
    <location>
        <begin position="196"/>
        <end position="238"/>
    </location>
</feature>
<reference evidence="3" key="1">
    <citation type="journal article" date="2017" name="Genome Biol. Evol.">
        <title>The complete genome sequence of the phytopathogenic fungus Sclerotinia sclerotiorum reveals insights into the genome architecture of broad host range pathogens.</title>
        <authorList>
            <person name="Derbyshire M."/>
            <person name="Denton-Giles M."/>
            <person name="Hegedus D."/>
            <person name="Seifbarghy S."/>
            <person name="Rollins J."/>
            <person name="van Kan J."/>
            <person name="Seidl M.F."/>
            <person name="Faino L."/>
            <person name="Mbengue M."/>
            <person name="Navaud O."/>
            <person name="Raffaele S."/>
            <person name="Hammond-Kosack K."/>
            <person name="Heard S."/>
            <person name="Oliver R."/>
        </authorList>
    </citation>
    <scope>NUCLEOTIDE SEQUENCE [LARGE SCALE GENOMIC DNA]</scope>
    <source>
        <strain evidence="3">ATCC 18683 / 1980 / Ss-1</strain>
    </source>
</reference>
<gene>
    <name evidence="2" type="ORF">sscle_16g108350</name>
</gene>
<evidence type="ECO:0000313" key="3">
    <source>
        <dbReference type="Proteomes" id="UP000177798"/>
    </source>
</evidence>
<feature type="compositionally biased region" description="Low complexity" evidence="1">
    <location>
        <begin position="36"/>
        <end position="69"/>
    </location>
</feature>
<dbReference type="VEuPathDB" id="FungiDB:sscle_16g108350"/>
<feature type="compositionally biased region" description="Pro residues" evidence="1">
    <location>
        <begin position="1"/>
        <end position="10"/>
    </location>
</feature>
<dbReference type="OMA" id="GHESLFH"/>
<organism evidence="2 3">
    <name type="scientific">Sclerotinia sclerotiorum (strain ATCC 18683 / 1980 / Ss-1)</name>
    <name type="common">White mold</name>
    <name type="synonym">Whetzelinia sclerotiorum</name>
    <dbReference type="NCBI Taxonomy" id="665079"/>
    <lineage>
        <taxon>Eukaryota</taxon>
        <taxon>Fungi</taxon>
        <taxon>Dikarya</taxon>
        <taxon>Ascomycota</taxon>
        <taxon>Pezizomycotina</taxon>
        <taxon>Leotiomycetes</taxon>
        <taxon>Helotiales</taxon>
        <taxon>Sclerotiniaceae</taxon>
        <taxon>Sclerotinia</taxon>
    </lineage>
</organism>
<name>A0A1D9QM98_SCLS1</name>
<feature type="compositionally biased region" description="Polar residues" evidence="1">
    <location>
        <begin position="19"/>
        <end position="28"/>
    </location>
</feature>
<sequence>MTPQPQPQPPTSTSTSTPIPNVNLTPNSTPKPPTEIPNTTCTTTTTTTATTTTMPSRSSSPSSTFVSGSRSQPRSLPPNVVFAPSTLYIFLADIGHESLFHWGYLLTSPPPPPTSTPFLAPVTGTIFHITNPTGPWTYQSHTLPLSQLSKFIPTLLFILKLSPIDSILYPALSSRLAVLGLETQLECLELSISSDSDSSSSHSNSNSNSNPNPPSQSKTPDSHLLTSTTQDGKQTPPNISTQIWTLHTLRTLEEEGYISFPEHVLQTMSSKYVVECIESEAVAGAGWYRMRGAVGWERSAWVGE</sequence>
<accession>A0A1D9QM98</accession>
<dbReference type="AlphaFoldDB" id="A0A1D9QM98"/>
<dbReference type="OrthoDB" id="3016366at2759"/>
<feature type="region of interest" description="Disordered" evidence="1">
    <location>
        <begin position="1"/>
        <end position="77"/>
    </location>
</feature>
<dbReference type="EMBL" id="CP017829">
    <property type="protein sequence ID" value="APA16065.1"/>
    <property type="molecule type" value="Genomic_DNA"/>
</dbReference>
<feature type="compositionally biased region" description="Polar residues" evidence="1">
    <location>
        <begin position="224"/>
        <end position="238"/>
    </location>
</feature>
<evidence type="ECO:0000256" key="1">
    <source>
        <dbReference type="SAM" id="MobiDB-lite"/>
    </source>
</evidence>
<feature type="compositionally biased region" description="Low complexity" evidence="1">
    <location>
        <begin position="196"/>
        <end position="210"/>
    </location>
</feature>
<proteinExistence type="predicted"/>